<dbReference type="Proteomes" id="UP000027265">
    <property type="component" value="Unassembled WGS sequence"/>
</dbReference>
<proteinExistence type="predicted"/>
<feature type="region of interest" description="Disordered" evidence="1">
    <location>
        <begin position="90"/>
        <end position="117"/>
    </location>
</feature>
<feature type="compositionally biased region" description="Basic residues" evidence="1">
    <location>
        <begin position="30"/>
        <end position="39"/>
    </location>
</feature>
<evidence type="ECO:0000313" key="3">
    <source>
        <dbReference type="Proteomes" id="UP000027265"/>
    </source>
</evidence>
<keyword evidence="3" id="KW-1185">Reference proteome</keyword>
<organism evidence="2 3">
    <name type="scientific">Jaapia argillacea MUCL 33604</name>
    <dbReference type="NCBI Taxonomy" id="933084"/>
    <lineage>
        <taxon>Eukaryota</taxon>
        <taxon>Fungi</taxon>
        <taxon>Dikarya</taxon>
        <taxon>Basidiomycota</taxon>
        <taxon>Agaricomycotina</taxon>
        <taxon>Agaricomycetes</taxon>
        <taxon>Agaricomycetidae</taxon>
        <taxon>Jaapiales</taxon>
        <taxon>Jaapiaceae</taxon>
        <taxon>Jaapia</taxon>
    </lineage>
</organism>
<reference evidence="3" key="1">
    <citation type="journal article" date="2014" name="Proc. Natl. Acad. Sci. U.S.A.">
        <title>Extensive sampling of basidiomycete genomes demonstrates inadequacy of the white-rot/brown-rot paradigm for wood decay fungi.</title>
        <authorList>
            <person name="Riley R."/>
            <person name="Salamov A.A."/>
            <person name="Brown D.W."/>
            <person name="Nagy L.G."/>
            <person name="Floudas D."/>
            <person name="Held B.W."/>
            <person name="Levasseur A."/>
            <person name="Lombard V."/>
            <person name="Morin E."/>
            <person name="Otillar R."/>
            <person name="Lindquist E.A."/>
            <person name="Sun H."/>
            <person name="LaButti K.M."/>
            <person name="Schmutz J."/>
            <person name="Jabbour D."/>
            <person name="Luo H."/>
            <person name="Baker S.E."/>
            <person name="Pisabarro A.G."/>
            <person name="Walton J.D."/>
            <person name="Blanchette R.A."/>
            <person name="Henrissat B."/>
            <person name="Martin F."/>
            <person name="Cullen D."/>
            <person name="Hibbett D.S."/>
            <person name="Grigoriev I.V."/>
        </authorList>
    </citation>
    <scope>NUCLEOTIDE SEQUENCE [LARGE SCALE GENOMIC DNA]</scope>
    <source>
        <strain evidence="3">MUCL 33604</strain>
    </source>
</reference>
<gene>
    <name evidence="2" type="ORF">JAAARDRAFT_639123</name>
</gene>
<dbReference type="AlphaFoldDB" id="A0A067P4C4"/>
<name>A0A067P4C4_9AGAM</name>
<evidence type="ECO:0000256" key="1">
    <source>
        <dbReference type="SAM" id="MobiDB-lite"/>
    </source>
</evidence>
<feature type="compositionally biased region" description="Basic and acidic residues" evidence="1">
    <location>
        <begin position="97"/>
        <end position="117"/>
    </location>
</feature>
<accession>A0A067P4C4</accession>
<dbReference type="InParanoid" id="A0A067P4C4"/>
<feature type="compositionally biased region" description="Basic and acidic residues" evidence="1">
    <location>
        <begin position="13"/>
        <end position="23"/>
    </location>
</feature>
<evidence type="ECO:0000313" key="2">
    <source>
        <dbReference type="EMBL" id="KDQ49614.1"/>
    </source>
</evidence>
<dbReference type="EMBL" id="KL197779">
    <property type="protein sequence ID" value="KDQ49614.1"/>
    <property type="molecule type" value="Genomic_DNA"/>
</dbReference>
<sequence length="117" mass="13509">MVEKQRTFMSSRKQQEIAPEHCDLPANHSRQPHPRNRRKHLPHQLTFQEPAAKPSLVLRGVEPLYTTERRRTTMKVTQYHLTSNSIHLCRQNSNHAGEGKASRSPDSRSKPSVDTHL</sequence>
<feature type="region of interest" description="Disordered" evidence="1">
    <location>
        <begin position="1"/>
        <end position="39"/>
    </location>
</feature>
<dbReference type="HOGENOM" id="CLU_2085180_0_0_1"/>
<protein>
    <submittedName>
        <fullName evidence="2">Uncharacterized protein</fullName>
    </submittedName>
</protein>